<gene>
    <name evidence="1" type="ORF">L1987_13828</name>
</gene>
<proteinExistence type="predicted"/>
<sequence>MCSMSEHEELVSHANIEPERFTLEPAVRTAIAEVVGLVLQATLPDALTSSKRFQRGAKGIAEGRKP</sequence>
<dbReference type="Proteomes" id="UP001056120">
    <property type="component" value="Linkage Group LG04"/>
</dbReference>
<accession>A0ACB9JJ60</accession>
<name>A0ACB9JJ60_9ASTR</name>
<keyword evidence="2" id="KW-1185">Reference proteome</keyword>
<reference evidence="2" key="1">
    <citation type="journal article" date="2022" name="Mol. Ecol. Resour.">
        <title>The genomes of chicory, endive, great burdock and yacon provide insights into Asteraceae palaeo-polyploidization history and plant inulin production.</title>
        <authorList>
            <person name="Fan W."/>
            <person name="Wang S."/>
            <person name="Wang H."/>
            <person name="Wang A."/>
            <person name="Jiang F."/>
            <person name="Liu H."/>
            <person name="Zhao H."/>
            <person name="Xu D."/>
            <person name="Zhang Y."/>
        </authorList>
    </citation>
    <scope>NUCLEOTIDE SEQUENCE [LARGE SCALE GENOMIC DNA]</scope>
    <source>
        <strain evidence="2">cv. Yunnan</strain>
    </source>
</reference>
<comment type="caution">
    <text evidence="1">The sequence shown here is derived from an EMBL/GenBank/DDBJ whole genome shotgun (WGS) entry which is preliminary data.</text>
</comment>
<evidence type="ECO:0000313" key="1">
    <source>
        <dbReference type="EMBL" id="KAI3819973.1"/>
    </source>
</evidence>
<reference evidence="1 2" key="2">
    <citation type="journal article" date="2022" name="Mol. Ecol. Resour.">
        <title>The genomes of chicory, endive, great burdock and yacon provide insights into Asteraceae paleo-polyploidization history and plant inulin production.</title>
        <authorList>
            <person name="Fan W."/>
            <person name="Wang S."/>
            <person name="Wang H."/>
            <person name="Wang A."/>
            <person name="Jiang F."/>
            <person name="Liu H."/>
            <person name="Zhao H."/>
            <person name="Xu D."/>
            <person name="Zhang Y."/>
        </authorList>
    </citation>
    <scope>NUCLEOTIDE SEQUENCE [LARGE SCALE GENOMIC DNA]</scope>
    <source>
        <strain evidence="2">cv. Yunnan</strain>
        <tissue evidence="1">Leaves</tissue>
    </source>
</reference>
<organism evidence="1 2">
    <name type="scientific">Smallanthus sonchifolius</name>
    <dbReference type="NCBI Taxonomy" id="185202"/>
    <lineage>
        <taxon>Eukaryota</taxon>
        <taxon>Viridiplantae</taxon>
        <taxon>Streptophyta</taxon>
        <taxon>Embryophyta</taxon>
        <taxon>Tracheophyta</taxon>
        <taxon>Spermatophyta</taxon>
        <taxon>Magnoliopsida</taxon>
        <taxon>eudicotyledons</taxon>
        <taxon>Gunneridae</taxon>
        <taxon>Pentapetalae</taxon>
        <taxon>asterids</taxon>
        <taxon>campanulids</taxon>
        <taxon>Asterales</taxon>
        <taxon>Asteraceae</taxon>
        <taxon>Asteroideae</taxon>
        <taxon>Heliantheae alliance</taxon>
        <taxon>Millerieae</taxon>
        <taxon>Smallanthus</taxon>
    </lineage>
</organism>
<protein>
    <submittedName>
        <fullName evidence="1">Uncharacterized protein</fullName>
    </submittedName>
</protein>
<dbReference type="EMBL" id="CM042021">
    <property type="protein sequence ID" value="KAI3819973.1"/>
    <property type="molecule type" value="Genomic_DNA"/>
</dbReference>
<evidence type="ECO:0000313" key="2">
    <source>
        <dbReference type="Proteomes" id="UP001056120"/>
    </source>
</evidence>